<dbReference type="Gene3D" id="1.10.1740.10">
    <property type="match status" value="1"/>
</dbReference>
<keyword evidence="9" id="KW-1185">Reference proteome</keyword>
<dbReference type="NCBIfam" id="TIGR02937">
    <property type="entry name" value="sigma70-ECF"/>
    <property type="match status" value="1"/>
</dbReference>
<dbReference type="Pfam" id="PF04542">
    <property type="entry name" value="Sigma70_r2"/>
    <property type="match status" value="1"/>
</dbReference>
<gene>
    <name evidence="8" type="ORF">Vau01_113080</name>
</gene>
<evidence type="ECO:0000256" key="5">
    <source>
        <dbReference type="ARBA" id="ARBA00023163"/>
    </source>
</evidence>
<dbReference type="Gene3D" id="1.10.10.10">
    <property type="entry name" value="Winged helix-like DNA-binding domain superfamily/Winged helix DNA-binding domain"/>
    <property type="match status" value="1"/>
</dbReference>
<dbReference type="NCBIfam" id="TIGR02983">
    <property type="entry name" value="SigE-fam_strep"/>
    <property type="match status" value="1"/>
</dbReference>
<dbReference type="PANTHER" id="PTHR43133:SF50">
    <property type="entry name" value="ECF RNA POLYMERASE SIGMA FACTOR SIGM"/>
    <property type="match status" value="1"/>
</dbReference>
<dbReference type="EMBL" id="BOPG01000102">
    <property type="protein sequence ID" value="GIJ63792.1"/>
    <property type="molecule type" value="Genomic_DNA"/>
</dbReference>
<dbReference type="InterPro" id="IPR014325">
    <property type="entry name" value="RNA_pol_sigma-E_actinobac"/>
</dbReference>
<dbReference type="Pfam" id="PF08281">
    <property type="entry name" value="Sigma70_r4_2"/>
    <property type="match status" value="1"/>
</dbReference>
<feature type="domain" description="RNA polymerase sigma factor 70 region 4 type 2" evidence="7">
    <location>
        <begin position="102"/>
        <end position="154"/>
    </location>
</feature>
<dbReference type="RefSeq" id="WP_204011050.1">
    <property type="nucleotide sequence ID" value="NZ_BOPG01000102.1"/>
</dbReference>
<proteinExistence type="inferred from homology"/>
<dbReference type="CDD" id="cd06171">
    <property type="entry name" value="Sigma70_r4"/>
    <property type="match status" value="1"/>
</dbReference>
<evidence type="ECO:0000256" key="2">
    <source>
        <dbReference type="ARBA" id="ARBA00023015"/>
    </source>
</evidence>
<evidence type="ECO:0000313" key="8">
    <source>
        <dbReference type="EMBL" id="GIJ63792.1"/>
    </source>
</evidence>
<dbReference type="InterPro" id="IPR036388">
    <property type="entry name" value="WH-like_DNA-bd_sf"/>
</dbReference>
<comment type="similarity">
    <text evidence="1">Belongs to the sigma-70 factor family. ECF subfamily.</text>
</comment>
<accession>A0A8J4E9I9</accession>
<dbReference type="Proteomes" id="UP000612585">
    <property type="component" value="Unassembled WGS sequence"/>
</dbReference>
<dbReference type="GO" id="GO:0006352">
    <property type="term" value="P:DNA-templated transcription initiation"/>
    <property type="evidence" value="ECO:0007669"/>
    <property type="project" value="InterPro"/>
</dbReference>
<keyword evidence="5" id="KW-0804">Transcription</keyword>
<evidence type="ECO:0000259" key="7">
    <source>
        <dbReference type="Pfam" id="PF08281"/>
    </source>
</evidence>
<keyword evidence="2" id="KW-0805">Transcription regulation</keyword>
<evidence type="ECO:0000313" key="9">
    <source>
        <dbReference type="Proteomes" id="UP000612585"/>
    </source>
</evidence>
<comment type="caution">
    <text evidence="8">The sequence shown here is derived from an EMBL/GenBank/DDBJ whole genome shotgun (WGS) entry which is preliminary data.</text>
</comment>
<dbReference type="GO" id="GO:0016987">
    <property type="term" value="F:sigma factor activity"/>
    <property type="evidence" value="ECO:0007669"/>
    <property type="project" value="UniProtKB-KW"/>
</dbReference>
<evidence type="ECO:0000256" key="4">
    <source>
        <dbReference type="ARBA" id="ARBA00023125"/>
    </source>
</evidence>
<evidence type="ECO:0000256" key="3">
    <source>
        <dbReference type="ARBA" id="ARBA00023082"/>
    </source>
</evidence>
<evidence type="ECO:0000256" key="1">
    <source>
        <dbReference type="ARBA" id="ARBA00010641"/>
    </source>
</evidence>
<keyword evidence="3" id="KW-0731">Sigma factor</keyword>
<name>A0A8J4E9I9_9ACTN</name>
<dbReference type="AlphaFoldDB" id="A0A8J4E9I9"/>
<dbReference type="InterPro" id="IPR013249">
    <property type="entry name" value="RNA_pol_sigma70_r4_t2"/>
</dbReference>
<dbReference type="InterPro" id="IPR039425">
    <property type="entry name" value="RNA_pol_sigma-70-like"/>
</dbReference>
<keyword evidence="4" id="KW-0238">DNA-binding</keyword>
<sequence>MRFEEFAAARLPALLRYAVLLSGDRELAGDLVQEVLTRALLRWRRISRVEEPYAYVRTMVTNEYLSFRRRRKLPTVPLTYEALDGPRAPSLADPATGVDERAELWRQLIGLPRQQRAVIVLRYYENLSDSEIAEVLGCRPGTVRSNAARALATLRLELTELSTSEGKRS</sequence>
<dbReference type="InterPro" id="IPR013324">
    <property type="entry name" value="RNA_pol_sigma_r3/r4-like"/>
</dbReference>
<reference evidence="8" key="1">
    <citation type="submission" date="2021-01" db="EMBL/GenBank/DDBJ databases">
        <title>Whole genome shotgun sequence of Virgisporangium aurantiacum NBRC 16421.</title>
        <authorList>
            <person name="Komaki H."/>
            <person name="Tamura T."/>
        </authorList>
    </citation>
    <scope>NUCLEOTIDE SEQUENCE</scope>
    <source>
        <strain evidence="8">NBRC 16421</strain>
    </source>
</reference>
<organism evidence="8 9">
    <name type="scientific">Virgisporangium aurantiacum</name>
    <dbReference type="NCBI Taxonomy" id="175570"/>
    <lineage>
        <taxon>Bacteria</taxon>
        <taxon>Bacillati</taxon>
        <taxon>Actinomycetota</taxon>
        <taxon>Actinomycetes</taxon>
        <taxon>Micromonosporales</taxon>
        <taxon>Micromonosporaceae</taxon>
        <taxon>Virgisporangium</taxon>
    </lineage>
</organism>
<dbReference type="PANTHER" id="PTHR43133">
    <property type="entry name" value="RNA POLYMERASE ECF-TYPE SIGMA FACTO"/>
    <property type="match status" value="1"/>
</dbReference>
<dbReference type="InterPro" id="IPR013325">
    <property type="entry name" value="RNA_pol_sigma_r2"/>
</dbReference>
<dbReference type="SUPFAM" id="SSF88946">
    <property type="entry name" value="Sigma2 domain of RNA polymerase sigma factors"/>
    <property type="match status" value="1"/>
</dbReference>
<dbReference type="InterPro" id="IPR007627">
    <property type="entry name" value="RNA_pol_sigma70_r2"/>
</dbReference>
<dbReference type="InterPro" id="IPR014284">
    <property type="entry name" value="RNA_pol_sigma-70_dom"/>
</dbReference>
<protein>
    <submittedName>
        <fullName evidence="8">RNA polymerase</fullName>
    </submittedName>
</protein>
<dbReference type="SUPFAM" id="SSF88659">
    <property type="entry name" value="Sigma3 and sigma4 domains of RNA polymerase sigma factors"/>
    <property type="match status" value="1"/>
</dbReference>
<dbReference type="GO" id="GO:0003677">
    <property type="term" value="F:DNA binding"/>
    <property type="evidence" value="ECO:0007669"/>
    <property type="project" value="UniProtKB-KW"/>
</dbReference>
<evidence type="ECO:0000259" key="6">
    <source>
        <dbReference type="Pfam" id="PF04542"/>
    </source>
</evidence>
<feature type="domain" description="RNA polymerase sigma-70 region 2" evidence="6">
    <location>
        <begin position="10"/>
        <end position="72"/>
    </location>
</feature>